<comment type="caution">
    <text evidence="2">The sequence shown here is derived from an EMBL/GenBank/DDBJ whole genome shotgun (WGS) entry which is preliminary data.</text>
</comment>
<feature type="region of interest" description="Disordered" evidence="1">
    <location>
        <begin position="1"/>
        <end position="37"/>
    </location>
</feature>
<gene>
    <name evidence="2" type="ORF">CgunFtcFv8_026487</name>
</gene>
<organism evidence="2 3">
    <name type="scientific">Champsocephalus gunnari</name>
    <name type="common">Mackerel icefish</name>
    <dbReference type="NCBI Taxonomy" id="52237"/>
    <lineage>
        <taxon>Eukaryota</taxon>
        <taxon>Metazoa</taxon>
        <taxon>Chordata</taxon>
        <taxon>Craniata</taxon>
        <taxon>Vertebrata</taxon>
        <taxon>Euteleostomi</taxon>
        <taxon>Actinopterygii</taxon>
        <taxon>Neopterygii</taxon>
        <taxon>Teleostei</taxon>
        <taxon>Neoteleostei</taxon>
        <taxon>Acanthomorphata</taxon>
        <taxon>Eupercaria</taxon>
        <taxon>Perciformes</taxon>
        <taxon>Notothenioidei</taxon>
        <taxon>Channichthyidae</taxon>
        <taxon>Champsocephalus</taxon>
    </lineage>
</organism>
<evidence type="ECO:0000313" key="2">
    <source>
        <dbReference type="EMBL" id="KAK5930231.1"/>
    </source>
</evidence>
<proteinExistence type="predicted"/>
<reference evidence="2 3" key="1">
    <citation type="journal article" date="2023" name="Mol. Biol. Evol.">
        <title>Genomics of Secondarily Temperate Adaptation in the Only Non-Antarctic Icefish.</title>
        <authorList>
            <person name="Rivera-Colon A.G."/>
            <person name="Rayamajhi N."/>
            <person name="Minhas B.F."/>
            <person name="Madrigal G."/>
            <person name="Bilyk K.T."/>
            <person name="Yoon V."/>
            <person name="Hune M."/>
            <person name="Gregory S."/>
            <person name="Cheng C.H.C."/>
            <person name="Catchen J.M."/>
        </authorList>
    </citation>
    <scope>NUCLEOTIDE SEQUENCE [LARGE SCALE GENOMIC DNA]</scope>
    <source>
        <tissue evidence="2">White muscle</tissue>
    </source>
</reference>
<keyword evidence="3" id="KW-1185">Reference proteome</keyword>
<accession>A0AAN8HVU1</accession>
<protein>
    <submittedName>
        <fullName evidence="2">Uncharacterized protein</fullName>
    </submittedName>
</protein>
<dbReference type="AlphaFoldDB" id="A0AAN8HVU1"/>
<evidence type="ECO:0000313" key="3">
    <source>
        <dbReference type="Proteomes" id="UP001331515"/>
    </source>
</evidence>
<sequence>MRRAAASSLGLMDEGPSWAREEDERDGGGALDKKDGERWRVSGKERVVEKDLQKMLWRERRMNGGSLTGVHRGGSV</sequence>
<name>A0AAN8HVU1_CHAGU</name>
<evidence type="ECO:0000256" key="1">
    <source>
        <dbReference type="SAM" id="MobiDB-lite"/>
    </source>
</evidence>
<dbReference type="EMBL" id="JAURVH010001516">
    <property type="protein sequence ID" value="KAK5930231.1"/>
    <property type="molecule type" value="Genomic_DNA"/>
</dbReference>
<dbReference type="Proteomes" id="UP001331515">
    <property type="component" value="Unassembled WGS sequence"/>
</dbReference>